<accession>A0A1I2PGW8</accession>
<dbReference type="PANTHER" id="PTHR43316:SF8">
    <property type="entry name" value="HAD FAMILY HYDROLASE"/>
    <property type="match status" value="1"/>
</dbReference>
<dbReference type="EMBL" id="FOPI01000003">
    <property type="protein sequence ID" value="SFG14389.1"/>
    <property type="molecule type" value="Genomic_DNA"/>
</dbReference>
<dbReference type="NCBIfam" id="TIGR01668">
    <property type="entry name" value="YqeG_hyp_ppase"/>
    <property type="match status" value="1"/>
</dbReference>
<dbReference type="InterPro" id="IPR023214">
    <property type="entry name" value="HAD_sf"/>
</dbReference>
<evidence type="ECO:0008006" key="4">
    <source>
        <dbReference type="Google" id="ProtNLM"/>
    </source>
</evidence>
<evidence type="ECO:0000313" key="3">
    <source>
        <dbReference type="Proteomes" id="UP000182635"/>
    </source>
</evidence>
<name>A0A1I2PGW8_9LACO</name>
<dbReference type="InterPro" id="IPR036412">
    <property type="entry name" value="HAD-like_sf"/>
</dbReference>
<proteinExistence type="predicted"/>
<dbReference type="InterPro" id="IPR051540">
    <property type="entry name" value="S-2-haloacid_dehalogenase"/>
</dbReference>
<dbReference type="Gene3D" id="3.40.50.1000">
    <property type="entry name" value="HAD superfamily/HAD-like"/>
    <property type="match status" value="1"/>
</dbReference>
<dbReference type="Proteomes" id="UP000182635">
    <property type="component" value="Unassembled WGS sequence"/>
</dbReference>
<dbReference type="CDD" id="cd16416">
    <property type="entry name" value="HAD_BsYqeG-like"/>
    <property type="match status" value="1"/>
</dbReference>
<dbReference type="GO" id="GO:0008962">
    <property type="term" value="F:phosphatidylglycerophosphatase activity"/>
    <property type="evidence" value="ECO:0007669"/>
    <property type="project" value="InterPro"/>
</dbReference>
<dbReference type="SUPFAM" id="SSF56784">
    <property type="entry name" value="HAD-like"/>
    <property type="match status" value="1"/>
</dbReference>
<evidence type="ECO:0000313" key="2">
    <source>
        <dbReference type="EMBL" id="SFG14389.1"/>
    </source>
</evidence>
<dbReference type="Pfam" id="PF00702">
    <property type="entry name" value="Hydrolase"/>
    <property type="match status" value="1"/>
</dbReference>
<dbReference type="PANTHER" id="PTHR43316">
    <property type="entry name" value="HYDROLASE, HALOACID DELAHOGENASE-RELATED"/>
    <property type="match status" value="1"/>
</dbReference>
<reference evidence="3" key="1">
    <citation type="submission" date="2016-10" db="EMBL/GenBank/DDBJ databases">
        <authorList>
            <person name="Varghese N."/>
            <person name="Submissions S."/>
        </authorList>
    </citation>
    <scope>NUCLEOTIDE SEQUENCE [LARGE SCALE GENOMIC DNA]</scope>
    <source>
        <strain evidence="3">DSM 20403</strain>
    </source>
</reference>
<protein>
    <recommendedName>
        <fullName evidence="4">YqeG family HAD IIIA-type phosphatase</fullName>
    </recommendedName>
</protein>
<evidence type="ECO:0000256" key="1">
    <source>
        <dbReference type="ARBA" id="ARBA00022801"/>
    </source>
</evidence>
<gene>
    <name evidence="2" type="ORF">SAMN02910432_00061</name>
</gene>
<dbReference type="InterPro" id="IPR010021">
    <property type="entry name" value="PGPP1/Gep4"/>
</dbReference>
<dbReference type="NCBIfam" id="TIGR01662">
    <property type="entry name" value="HAD-SF-IIIA"/>
    <property type="match status" value="1"/>
</dbReference>
<sequence>MFSKFQPTWQVESIYDLPPEELRKKGIKVVLTDLDNTLIAWNNPDGTPQLREWLQKMEEAKIPVVVVSNNSFKRVERAVRSLGLPFVSRAMKPFARGLKIAVKRYGLEKHETVLVGDQLMTDVASANNFGIRCILVKPLVKSDAWNTKINRFLENIVKKRLLKENKLSTTWRHDLND</sequence>
<organism evidence="2 3">
    <name type="scientific">Ligilactobacillus ruminis DSM 20403 = NBRC 102161</name>
    <dbReference type="NCBI Taxonomy" id="1423798"/>
    <lineage>
        <taxon>Bacteria</taxon>
        <taxon>Bacillati</taxon>
        <taxon>Bacillota</taxon>
        <taxon>Bacilli</taxon>
        <taxon>Lactobacillales</taxon>
        <taxon>Lactobacillaceae</taxon>
        <taxon>Ligilactobacillus</taxon>
    </lineage>
</organism>
<dbReference type="GeneID" id="29801860"/>
<dbReference type="OrthoDB" id="9787572at2"/>
<dbReference type="AlphaFoldDB" id="A0A1I2PGW8"/>
<dbReference type="InterPro" id="IPR006549">
    <property type="entry name" value="HAD-SF_hydro_IIIA"/>
</dbReference>
<keyword evidence="1" id="KW-0378">Hydrolase</keyword>
<dbReference type="RefSeq" id="WP_014073544.1">
    <property type="nucleotide sequence ID" value="NZ_AYYL01000001.1"/>
</dbReference>